<feature type="compositionally biased region" description="Polar residues" evidence="2">
    <location>
        <begin position="236"/>
        <end position="249"/>
    </location>
</feature>
<dbReference type="AlphaFoldDB" id="A0A2T2PBY4"/>
<feature type="compositionally biased region" description="Basic and acidic residues" evidence="2">
    <location>
        <begin position="97"/>
        <end position="107"/>
    </location>
</feature>
<organism evidence="3 4">
    <name type="scientific">Corynespora cassiicola Philippines</name>
    <dbReference type="NCBI Taxonomy" id="1448308"/>
    <lineage>
        <taxon>Eukaryota</taxon>
        <taxon>Fungi</taxon>
        <taxon>Dikarya</taxon>
        <taxon>Ascomycota</taxon>
        <taxon>Pezizomycotina</taxon>
        <taxon>Dothideomycetes</taxon>
        <taxon>Pleosporomycetidae</taxon>
        <taxon>Pleosporales</taxon>
        <taxon>Corynesporascaceae</taxon>
        <taxon>Corynespora</taxon>
    </lineage>
</organism>
<protein>
    <submittedName>
        <fullName evidence="3">Uncharacterized protein</fullName>
    </submittedName>
</protein>
<evidence type="ECO:0000256" key="2">
    <source>
        <dbReference type="SAM" id="MobiDB-lite"/>
    </source>
</evidence>
<feature type="compositionally biased region" description="Polar residues" evidence="2">
    <location>
        <begin position="173"/>
        <end position="183"/>
    </location>
</feature>
<evidence type="ECO:0000256" key="1">
    <source>
        <dbReference type="SAM" id="Coils"/>
    </source>
</evidence>
<feature type="compositionally biased region" description="Low complexity" evidence="2">
    <location>
        <begin position="64"/>
        <end position="73"/>
    </location>
</feature>
<evidence type="ECO:0000313" key="4">
    <source>
        <dbReference type="Proteomes" id="UP000240883"/>
    </source>
</evidence>
<keyword evidence="4" id="KW-1185">Reference proteome</keyword>
<feature type="compositionally biased region" description="Acidic residues" evidence="2">
    <location>
        <begin position="393"/>
        <end position="412"/>
    </location>
</feature>
<dbReference type="EMBL" id="KZ678128">
    <property type="protein sequence ID" value="PSN75160.1"/>
    <property type="molecule type" value="Genomic_DNA"/>
</dbReference>
<evidence type="ECO:0000313" key="3">
    <source>
        <dbReference type="EMBL" id="PSN75160.1"/>
    </source>
</evidence>
<feature type="compositionally biased region" description="Polar residues" evidence="2">
    <location>
        <begin position="1"/>
        <end position="10"/>
    </location>
</feature>
<accession>A0A2T2PBY4</accession>
<feature type="region of interest" description="Disordered" evidence="2">
    <location>
        <begin position="1"/>
        <end position="449"/>
    </location>
</feature>
<gene>
    <name evidence="3" type="ORF">BS50DRAFT_33829</name>
</gene>
<feature type="compositionally biased region" description="Acidic residues" evidence="2">
    <location>
        <begin position="419"/>
        <end position="430"/>
    </location>
</feature>
<name>A0A2T2PBY4_CORCC</name>
<sequence>MEGDPASQQLLLEFAAWESTPRPPKPQPPSHSAEVGAGLLNSVRIPKRGHDAVDPSSSPPSSPAPVTIAPSSSETAGGKNKLKKPTKFLPSQAGKRQRIDRESRHGDVYSVPESPEKRLQDGGFRLPETVNRKPLKVRQKNKTAIPDTQEDPLALPSSPPMFQDPRQEAITGVQPSGVGQPQLRSGKILQKEVGISDTARNKGPEAVVGNAPRPKATTRVHYDSQGPVLSKVVKPQQPQTEPNNSVAHNQRSRRSSPEVVIDTNRKTSQSLFSAKQREAARASRQTTQNHEHSVEPEPVDEIQPTHQPLVEAGPVDEVQSADSQQGDAPPVQHGRGKPKKSNIEPKIQGPEDASSMGIEPQNSVDKPHQHSSLQEVRQSPETTIDSLHVAIGDSEDGQEKSDEEGAEQESEGNDSQQDDHDDGIDQESEEDASRHNVEITGSDNDDTIAVNSDLTDLERVFSFIRKGKRKGKCKTKMGRNIVQECSHACERLEEEEDLSFDDVSTMAQGITKLLSASRASRDRQIQGEFKGDAYCHLFRALVKFLQAAHSWFKQNYDDPETVLEPVRFMQFFASEIHSFKVSLQSWPIDLEGRSYSSKPQRDVEDLLFRPLKEVNRHYDNMYRNIKHASDAARFREIMQREHQRREQHDVQFAEAREALRRGRQRREELELQRSEAAKKEVERYKRWQNLHIRRKQAGTDIPYRTWLDIMPLPDRAERDANGVRFERVAAFGERADAPPGEAPPNAREWSNRQTEALLDGLERFAGPSVFEWIFKECCGPRRPLREFRVADIVWKAETLRYEMIRLYRAKGWAIPEWLEGIPVL</sequence>
<proteinExistence type="predicted"/>
<reference evidence="3 4" key="1">
    <citation type="journal article" date="2018" name="Front. Microbiol.">
        <title>Genome-Wide Analysis of Corynespora cassiicola Leaf Fall Disease Putative Effectors.</title>
        <authorList>
            <person name="Lopez D."/>
            <person name="Ribeiro S."/>
            <person name="Label P."/>
            <person name="Fumanal B."/>
            <person name="Venisse J.S."/>
            <person name="Kohler A."/>
            <person name="de Oliveira R.R."/>
            <person name="Labutti K."/>
            <person name="Lipzen A."/>
            <person name="Lail K."/>
            <person name="Bauer D."/>
            <person name="Ohm R.A."/>
            <person name="Barry K.W."/>
            <person name="Spatafora J."/>
            <person name="Grigoriev I.V."/>
            <person name="Martin F.M."/>
            <person name="Pujade-Renaud V."/>
        </authorList>
    </citation>
    <scope>NUCLEOTIDE SEQUENCE [LARGE SCALE GENOMIC DNA]</scope>
    <source>
        <strain evidence="3 4">Philippines</strain>
    </source>
</reference>
<dbReference type="STRING" id="1448308.A0A2T2PBY4"/>
<keyword evidence="1" id="KW-0175">Coiled coil</keyword>
<feature type="compositionally biased region" description="Polar residues" evidence="2">
    <location>
        <begin position="360"/>
        <end position="385"/>
    </location>
</feature>
<feature type="coiled-coil region" evidence="1">
    <location>
        <begin position="652"/>
        <end position="679"/>
    </location>
</feature>
<dbReference type="Proteomes" id="UP000240883">
    <property type="component" value="Unassembled WGS sequence"/>
</dbReference>
<dbReference type="OrthoDB" id="3939134at2759"/>